<feature type="domain" description="ABC transmembrane type-1" evidence="8">
    <location>
        <begin position="136"/>
        <end position="316"/>
    </location>
</feature>
<feature type="transmembrane region" description="Helical" evidence="7">
    <location>
        <begin position="262"/>
        <end position="279"/>
    </location>
</feature>
<evidence type="ECO:0000256" key="6">
    <source>
        <dbReference type="ARBA" id="ARBA00023136"/>
    </source>
</evidence>
<feature type="transmembrane region" description="Helical" evidence="7">
    <location>
        <begin position="140"/>
        <end position="163"/>
    </location>
</feature>
<evidence type="ECO:0000256" key="5">
    <source>
        <dbReference type="ARBA" id="ARBA00022989"/>
    </source>
</evidence>
<feature type="transmembrane region" description="Helical" evidence="7">
    <location>
        <begin position="23"/>
        <end position="44"/>
    </location>
</feature>
<evidence type="ECO:0000259" key="8">
    <source>
        <dbReference type="PROSITE" id="PS50928"/>
    </source>
</evidence>
<dbReference type="Proteomes" id="UP001153050">
    <property type="component" value="Unassembled WGS sequence"/>
</dbReference>
<keyword evidence="5 7" id="KW-1133">Transmembrane helix</keyword>
<keyword evidence="3" id="KW-1003">Cell membrane</keyword>
<feature type="transmembrane region" description="Helical" evidence="7">
    <location>
        <begin position="553"/>
        <end position="580"/>
    </location>
</feature>
<dbReference type="InterPro" id="IPR000515">
    <property type="entry name" value="MetI-like"/>
</dbReference>
<feature type="transmembrane region" description="Helical" evidence="7">
    <location>
        <begin position="486"/>
        <end position="503"/>
    </location>
</feature>
<reference evidence="9 10" key="1">
    <citation type="submission" date="2022-03" db="EMBL/GenBank/DDBJ databases">
        <authorList>
            <person name="Brunel B."/>
        </authorList>
    </citation>
    <scope>NUCLEOTIDE SEQUENCE [LARGE SCALE GENOMIC DNA]</scope>
    <source>
        <strain evidence="9">STM5069sample</strain>
    </source>
</reference>
<feature type="domain" description="ABC transmembrane type-1" evidence="8">
    <location>
        <begin position="506"/>
        <end position="685"/>
    </location>
</feature>
<feature type="transmembrane region" description="Helical" evidence="7">
    <location>
        <begin position="664"/>
        <end position="681"/>
    </location>
</feature>
<keyword evidence="10" id="KW-1185">Reference proteome</keyword>
<feature type="transmembrane region" description="Helical" evidence="7">
    <location>
        <begin position="337"/>
        <end position="354"/>
    </location>
</feature>
<feature type="transmembrane region" description="Helical" evidence="7">
    <location>
        <begin position="424"/>
        <end position="441"/>
    </location>
</feature>
<name>A0ABN8JRY5_9HYPH</name>
<dbReference type="InterPro" id="IPR035906">
    <property type="entry name" value="MetI-like_sf"/>
</dbReference>
<evidence type="ECO:0000256" key="7">
    <source>
        <dbReference type="RuleBase" id="RU363032"/>
    </source>
</evidence>
<gene>
    <name evidence="9" type="ORF">MES5069_270088</name>
</gene>
<feature type="transmembrane region" description="Helical" evidence="7">
    <location>
        <begin position="299"/>
        <end position="316"/>
    </location>
</feature>
<feature type="transmembrane region" description="Helical" evidence="7">
    <location>
        <begin position="183"/>
        <end position="210"/>
    </location>
</feature>
<evidence type="ECO:0000313" key="9">
    <source>
        <dbReference type="EMBL" id="CAH2400850.1"/>
    </source>
</evidence>
<feature type="transmembrane region" description="Helical" evidence="7">
    <location>
        <begin position="447"/>
        <end position="479"/>
    </location>
</feature>
<protein>
    <submittedName>
        <fullName evidence="9">L-proline glycine betaine ABC transport system permease protein ProW (TC 3.A.1.12.1)</fullName>
    </submittedName>
</protein>
<keyword evidence="4 7" id="KW-0812">Transmembrane</keyword>
<dbReference type="Gene3D" id="1.10.3720.10">
    <property type="entry name" value="MetI-like"/>
    <property type="match status" value="2"/>
</dbReference>
<comment type="subcellular location">
    <subcellularLocation>
        <location evidence="1 7">Cell membrane</location>
        <topology evidence="1 7">Multi-pass membrane protein</topology>
    </subcellularLocation>
</comment>
<comment type="caution">
    <text evidence="9">The sequence shown here is derived from an EMBL/GenBank/DDBJ whole genome shotgun (WGS) entry which is preliminary data.</text>
</comment>
<dbReference type="PANTHER" id="PTHR47737:SF1">
    <property type="entry name" value="GLYCINE BETAINE_PROLINE BETAINE TRANSPORT SYSTEM PERMEASE PROTEIN PROW"/>
    <property type="match status" value="1"/>
</dbReference>
<dbReference type="EMBL" id="CAKXZT010000121">
    <property type="protein sequence ID" value="CAH2400850.1"/>
    <property type="molecule type" value="Genomic_DNA"/>
</dbReference>
<dbReference type="SUPFAM" id="SSF161098">
    <property type="entry name" value="MetI-like"/>
    <property type="match status" value="2"/>
</dbReference>
<evidence type="ECO:0000256" key="3">
    <source>
        <dbReference type="ARBA" id="ARBA00022475"/>
    </source>
</evidence>
<accession>A0ABN8JRY5</accession>
<keyword evidence="2 7" id="KW-0813">Transport</keyword>
<organism evidence="9 10">
    <name type="scientific">Mesorhizobium escarrei</name>
    <dbReference type="NCBI Taxonomy" id="666018"/>
    <lineage>
        <taxon>Bacteria</taxon>
        <taxon>Pseudomonadati</taxon>
        <taxon>Pseudomonadota</taxon>
        <taxon>Alphaproteobacteria</taxon>
        <taxon>Hyphomicrobiales</taxon>
        <taxon>Phyllobacteriaceae</taxon>
        <taxon>Mesorhizobium</taxon>
    </lineage>
</organism>
<feature type="transmembrane region" description="Helical" evidence="7">
    <location>
        <begin position="509"/>
        <end position="532"/>
    </location>
</feature>
<dbReference type="Pfam" id="PF00528">
    <property type="entry name" value="BPD_transp_1"/>
    <property type="match status" value="2"/>
</dbReference>
<evidence type="ECO:0000313" key="10">
    <source>
        <dbReference type="Proteomes" id="UP001153050"/>
    </source>
</evidence>
<dbReference type="PROSITE" id="PS50928">
    <property type="entry name" value="ABC_TM1"/>
    <property type="match status" value="2"/>
</dbReference>
<comment type="similarity">
    <text evidence="7">Belongs to the binding-protein-dependent transport system permease family.</text>
</comment>
<feature type="transmembrane region" description="Helical" evidence="7">
    <location>
        <begin position="114"/>
        <end position="133"/>
    </location>
</feature>
<dbReference type="PANTHER" id="PTHR47737">
    <property type="entry name" value="GLYCINE BETAINE/PROLINE BETAINE TRANSPORT SYSTEM PERMEASE PROTEIN PROW"/>
    <property type="match status" value="1"/>
</dbReference>
<sequence>MSILAALPVRVDNPAPYFRRQTVWFGILIFVSFCLAQRTAWPWLLTYPKAWILPAAPAVNGIFDWLVPLLTPPCAVISSMLGAALDACGFALRWMPWPATLAFFAVLGWRAQSWRLALFTAVALGYIVLAGYWQQGMNTLSMVTLAVPLAVTLGFLLGVGAHTSRHVRSVTLVALDLLQTVPAFAFLIPLLLLFGFGPIAGLVACVAYAIPPMVHCTMLGLARVPVSLLEVGGMAGCTRWQRFWHVVLPTARQQILTGVNQTTMASFSMVIMAAIIGGFNDVGWEVLDAMRKADFGHSLLSGLVIAVLAMVVDRITRGFAQPRHGSARQTRHDAVRVAAFLAVPVVGGALLHVAPASMARIDTLQGVVDPNALNTFVLDLVRAFSAPLDSLKVFVLYHFMLPLRIGLAAAVTPFTWGFAWTPQVSAFYAATTLVLAAWLTVNGRWGAGIVVLLGAALLLFGFNGFPWPAFIAVTAGLAWSVGGGRLAVPVTIGTSFVVTAGLYEPLGQSLYLCVLAVLICTFSGGLIGIAAAKSDRFSALLRPCCDTLQTMPQFIFLIPALMFFQVGELTGLIAIALYAIVPPIRYVEYGIKSVPADLVETSRQIGCTAWQRLIHVEFPVAKPEIVLGVNQTIMAALSMLPVAALVGTKDLGQQVYIGLSKADAGLGLVAGLSIAIVAMISDRIMRATVSRAGNSLD</sequence>
<evidence type="ECO:0000256" key="2">
    <source>
        <dbReference type="ARBA" id="ARBA00022448"/>
    </source>
</evidence>
<proteinExistence type="inferred from homology"/>
<dbReference type="CDD" id="cd06261">
    <property type="entry name" value="TM_PBP2"/>
    <property type="match status" value="2"/>
</dbReference>
<evidence type="ECO:0000256" key="4">
    <source>
        <dbReference type="ARBA" id="ARBA00022692"/>
    </source>
</evidence>
<evidence type="ECO:0000256" key="1">
    <source>
        <dbReference type="ARBA" id="ARBA00004651"/>
    </source>
</evidence>
<keyword evidence="6 7" id="KW-0472">Membrane</keyword>
<dbReference type="RefSeq" id="WP_254018484.1">
    <property type="nucleotide sequence ID" value="NZ_CAKXZT010000121.1"/>
</dbReference>